<dbReference type="AlphaFoldDB" id="A0A9X3J634"/>
<reference evidence="1" key="1">
    <citation type="submission" date="2022-11" db="EMBL/GenBank/DDBJ databases">
        <title>Marilongibacter aestuarii gen. nov., sp. nov., isolated from tidal flat sediment.</title>
        <authorList>
            <person name="Jiayan W."/>
        </authorList>
    </citation>
    <scope>NUCLEOTIDE SEQUENCE</scope>
    <source>
        <strain evidence="1">Z1-6</strain>
    </source>
</reference>
<protein>
    <submittedName>
        <fullName evidence="1">Uncharacterized protein</fullName>
    </submittedName>
</protein>
<keyword evidence="2" id="KW-1185">Reference proteome</keyword>
<evidence type="ECO:0000313" key="1">
    <source>
        <dbReference type="EMBL" id="MCY1719235.1"/>
    </source>
</evidence>
<dbReference type="EMBL" id="JAPOHD010000005">
    <property type="protein sequence ID" value="MCY1719235.1"/>
    <property type="molecule type" value="Genomic_DNA"/>
</dbReference>
<sequence>MNACKTNRLLIDFNYENILRDFTIIQFSTTENYIKYGAVFLDEINLKTNAQSIVFEQGSSFYALYLKKEFEAIDIAKQLHSLNDTNALIFNVIETSKDCKMIPPYLLAQLLVNSISTPQHKRLSFNNLTGKLYLFNPKHFKTSKTKEKELIFKIIALEFKINNTLSLELNVKTFSNVLLSKKMDFGLKKFSEYSKYTFVHSTNSLKRILTPDGKSENQFILKQTYRNGTLEKNSIDFLDFKDLESFNASKVGILKETLKTIEDKLADYLNISFQIVESDNTIRYKNTFKIEDFGQNITLIDSIQEEESTEFIRELKQNIENIAPLCHVKISNKVKKNGFNIKLLHNRNYYEKYKLTDPHKASVNVQHITSQDFSTDSKASIKAILKELVIKNDIANNEVTIVDWKEFNYSNDWIFGTKYEDEFYFMTIKPNGHFTFEKFIRDLFNQSEFDDLCDIFDNSTNIEFIVKDNNSNVNSIKRTQDYTLPEFDEIHEILSNESESIKLSKEEAETYVKEIIDSDERLNQVLHSLNLLETWNKRSLLNCLSRTEKKQLTDLVKIRTGEILKSYLRDKTRYEILDSQLDIHQFQEKDKYYYFVGVKGAGIQQQISRASIIREIEVINNSTFIFDKLLPLMNVDFVKNGDLTVMPFPMKYLRECIISQRRN</sequence>
<proteinExistence type="predicted"/>
<accession>A0A9X3J634</accession>
<evidence type="ECO:0000313" key="2">
    <source>
        <dbReference type="Proteomes" id="UP001145087"/>
    </source>
</evidence>
<organism evidence="1 2">
    <name type="scientific">Draconibacterium aestuarii</name>
    <dbReference type="NCBI Taxonomy" id="2998507"/>
    <lineage>
        <taxon>Bacteria</taxon>
        <taxon>Pseudomonadati</taxon>
        <taxon>Bacteroidota</taxon>
        <taxon>Bacteroidia</taxon>
        <taxon>Marinilabiliales</taxon>
        <taxon>Prolixibacteraceae</taxon>
        <taxon>Draconibacterium</taxon>
    </lineage>
</organism>
<gene>
    <name evidence="1" type="ORF">OU798_02725</name>
</gene>
<dbReference type="Proteomes" id="UP001145087">
    <property type="component" value="Unassembled WGS sequence"/>
</dbReference>
<comment type="caution">
    <text evidence="1">The sequence shown here is derived from an EMBL/GenBank/DDBJ whole genome shotgun (WGS) entry which is preliminary data.</text>
</comment>
<dbReference type="RefSeq" id="WP_343331570.1">
    <property type="nucleotide sequence ID" value="NZ_JAPOHD010000005.1"/>
</dbReference>
<name>A0A9X3J634_9BACT</name>